<proteinExistence type="predicted"/>
<dbReference type="EMBL" id="JAMKFB020000007">
    <property type="protein sequence ID" value="KAL0187792.1"/>
    <property type="molecule type" value="Genomic_DNA"/>
</dbReference>
<protein>
    <recommendedName>
        <fullName evidence="1">PPM-type phosphatase domain-containing protein</fullName>
    </recommendedName>
</protein>
<feature type="non-terminal residue" evidence="2">
    <location>
        <position position="1"/>
    </location>
</feature>
<dbReference type="Gene3D" id="3.60.40.10">
    <property type="entry name" value="PPM-type phosphatase domain"/>
    <property type="match status" value="1"/>
</dbReference>
<comment type="caution">
    <text evidence="2">The sequence shown here is derived from an EMBL/GenBank/DDBJ whole genome shotgun (WGS) entry which is preliminary data.</text>
</comment>
<dbReference type="Proteomes" id="UP001529510">
    <property type="component" value="Unassembled WGS sequence"/>
</dbReference>
<dbReference type="SUPFAM" id="SSF81606">
    <property type="entry name" value="PP2C-like"/>
    <property type="match status" value="1"/>
</dbReference>
<feature type="domain" description="PPM-type phosphatase" evidence="1">
    <location>
        <begin position="7"/>
        <end position="71"/>
    </location>
</feature>
<evidence type="ECO:0000259" key="1">
    <source>
        <dbReference type="Pfam" id="PF00481"/>
    </source>
</evidence>
<evidence type="ECO:0000313" key="3">
    <source>
        <dbReference type="Proteomes" id="UP001529510"/>
    </source>
</evidence>
<name>A0ABD0QNH6_CIRMR</name>
<accession>A0ABD0QNH6</accession>
<feature type="non-terminal residue" evidence="2">
    <location>
        <position position="77"/>
    </location>
</feature>
<dbReference type="Pfam" id="PF00481">
    <property type="entry name" value="PP2C"/>
    <property type="match status" value="1"/>
</dbReference>
<keyword evidence="3" id="KW-1185">Reference proteome</keyword>
<dbReference type="AlphaFoldDB" id="A0ABD0QNH6"/>
<evidence type="ECO:0000313" key="2">
    <source>
        <dbReference type="EMBL" id="KAL0187792.1"/>
    </source>
</evidence>
<dbReference type="InterPro" id="IPR036457">
    <property type="entry name" value="PPM-type-like_dom_sf"/>
</dbReference>
<sequence length="77" mass="8334">KLGMAGQKLGASALLCYIHHEPSEPGRYFSLTVANVGTCQAVLCRDGRPLALSKVFSLEQSAEEMERVKLAKAIITE</sequence>
<reference evidence="2 3" key="1">
    <citation type="submission" date="2024-05" db="EMBL/GenBank/DDBJ databases">
        <title>Genome sequencing and assembly of Indian major carp, Cirrhinus mrigala (Hamilton, 1822).</title>
        <authorList>
            <person name="Mohindra V."/>
            <person name="Chowdhury L.M."/>
            <person name="Lal K."/>
            <person name="Jena J.K."/>
        </authorList>
    </citation>
    <scope>NUCLEOTIDE SEQUENCE [LARGE SCALE GENOMIC DNA]</scope>
    <source>
        <strain evidence="2">CM1030</strain>
        <tissue evidence="2">Blood</tissue>
    </source>
</reference>
<gene>
    <name evidence="2" type="ORF">M9458_014891</name>
</gene>
<dbReference type="InterPro" id="IPR001932">
    <property type="entry name" value="PPM-type_phosphatase-like_dom"/>
</dbReference>
<organism evidence="2 3">
    <name type="scientific">Cirrhinus mrigala</name>
    <name type="common">Mrigala</name>
    <dbReference type="NCBI Taxonomy" id="683832"/>
    <lineage>
        <taxon>Eukaryota</taxon>
        <taxon>Metazoa</taxon>
        <taxon>Chordata</taxon>
        <taxon>Craniata</taxon>
        <taxon>Vertebrata</taxon>
        <taxon>Euteleostomi</taxon>
        <taxon>Actinopterygii</taxon>
        <taxon>Neopterygii</taxon>
        <taxon>Teleostei</taxon>
        <taxon>Ostariophysi</taxon>
        <taxon>Cypriniformes</taxon>
        <taxon>Cyprinidae</taxon>
        <taxon>Labeoninae</taxon>
        <taxon>Labeonini</taxon>
        <taxon>Cirrhinus</taxon>
    </lineage>
</organism>